<evidence type="ECO:0000313" key="1">
    <source>
        <dbReference type="EMBL" id="KAK9885064.1"/>
    </source>
</evidence>
<sequence length="206" mass="23603">MLNINKSPDMRTNAYELIFLYSYSRDREHYEQDVRGGINRCCRAHPPVRSYEGKSRISGGYQLEYRNYWKISAQCNSMESLRPTVSGKQSVKSVGTKPLFIRTMNLSKFLISQWVKKTKIRPNSGKFRNWEISTERNSRKSLMLTVSRKESFKTLGNKSFFIRTMEVPKFPSLVAQEVTNSHHAVIHTPAPLSLCTPVCASDEAAA</sequence>
<reference evidence="1 2" key="1">
    <citation type="submission" date="2023-03" db="EMBL/GenBank/DDBJ databases">
        <title>Genome insight into feeding habits of ladybird beetles.</title>
        <authorList>
            <person name="Li H.-S."/>
            <person name="Huang Y.-H."/>
            <person name="Pang H."/>
        </authorList>
    </citation>
    <scope>NUCLEOTIDE SEQUENCE [LARGE SCALE GENOMIC DNA]</scope>
    <source>
        <strain evidence="1">SYSU_2023b</strain>
        <tissue evidence="1">Whole body</tissue>
    </source>
</reference>
<name>A0AAW1UPE9_9CUCU</name>
<gene>
    <name evidence="1" type="ORF">WA026_009287</name>
</gene>
<comment type="caution">
    <text evidence="1">The sequence shown here is derived from an EMBL/GenBank/DDBJ whole genome shotgun (WGS) entry which is preliminary data.</text>
</comment>
<dbReference type="Proteomes" id="UP001431783">
    <property type="component" value="Unassembled WGS sequence"/>
</dbReference>
<dbReference type="AlphaFoldDB" id="A0AAW1UPE9"/>
<proteinExistence type="predicted"/>
<dbReference type="EMBL" id="JARQZJ010000094">
    <property type="protein sequence ID" value="KAK9885064.1"/>
    <property type="molecule type" value="Genomic_DNA"/>
</dbReference>
<organism evidence="1 2">
    <name type="scientific">Henosepilachna vigintioctopunctata</name>
    <dbReference type="NCBI Taxonomy" id="420089"/>
    <lineage>
        <taxon>Eukaryota</taxon>
        <taxon>Metazoa</taxon>
        <taxon>Ecdysozoa</taxon>
        <taxon>Arthropoda</taxon>
        <taxon>Hexapoda</taxon>
        <taxon>Insecta</taxon>
        <taxon>Pterygota</taxon>
        <taxon>Neoptera</taxon>
        <taxon>Endopterygota</taxon>
        <taxon>Coleoptera</taxon>
        <taxon>Polyphaga</taxon>
        <taxon>Cucujiformia</taxon>
        <taxon>Coccinelloidea</taxon>
        <taxon>Coccinellidae</taxon>
        <taxon>Epilachninae</taxon>
        <taxon>Epilachnini</taxon>
        <taxon>Henosepilachna</taxon>
    </lineage>
</organism>
<protein>
    <submittedName>
        <fullName evidence="1">Uncharacterized protein</fullName>
    </submittedName>
</protein>
<keyword evidence="2" id="KW-1185">Reference proteome</keyword>
<evidence type="ECO:0000313" key="2">
    <source>
        <dbReference type="Proteomes" id="UP001431783"/>
    </source>
</evidence>
<accession>A0AAW1UPE9</accession>